<organism evidence="2 3">
    <name type="scientific">Mycolicibacterium austroafricanum</name>
    <name type="common">Mycobacterium austroafricanum</name>
    <dbReference type="NCBI Taxonomy" id="39687"/>
    <lineage>
        <taxon>Bacteria</taxon>
        <taxon>Bacillati</taxon>
        <taxon>Actinomycetota</taxon>
        <taxon>Actinomycetes</taxon>
        <taxon>Mycobacteriales</taxon>
        <taxon>Mycobacteriaceae</taxon>
        <taxon>Mycolicibacterium</taxon>
    </lineage>
</organism>
<dbReference type="Gene3D" id="3.10.180.10">
    <property type="entry name" value="2,3-Dihydroxybiphenyl 1,2-Dioxygenase, domain 1"/>
    <property type="match status" value="1"/>
</dbReference>
<feature type="domain" description="VOC" evidence="1">
    <location>
        <begin position="16"/>
        <end position="128"/>
    </location>
</feature>
<sequence length="134" mass="13889">MGAAPGGPLDAGLQPFLGTITVDSSRAAVLADWWSAVLGGTVDGFEDYHVWVVRSPRLRGINLAFQQVETPTPGKNRIHLDLGAVDPHATAAALVQRGASVVAEQVAGGVTWLVLADIDGNVFCVSDTGPFTPA</sequence>
<dbReference type="PANTHER" id="PTHR35908:SF1">
    <property type="entry name" value="CONSERVED PROTEIN"/>
    <property type="match status" value="1"/>
</dbReference>
<gene>
    <name evidence="2" type="ORF">QYF68_27060</name>
</gene>
<dbReference type="Proteomes" id="UP001172687">
    <property type="component" value="Unassembled WGS sequence"/>
</dbReference>
<dbReference type="InterPro" id="IPR037523">
    <property type="entry name" value="VOC_core"/>
</dbReference>
<name>A0ABT8HL17_MYCAO</name>
<dbReference type="InterPro" id="IPR029068">
    <property type="entry name" value="Glyas_Bleomycin-R_OHBP_Dase"/>
</dbReference>
<comment type="caution">
    <text evidence="2">The sequence shown here is derived from an EMBL/GenBank/DDBJ whole genome shotgun (WGS) entry which is preliminary data.</text>
</comment>
<keyword evidence="3" id="KW-1185">Reference proteome</keyword>
<accession>A0ABT8HL17</accession>
<dbReference type="RefSeq" id="WP_011782552.1">
    <property type="nucleotide sequence ID" value="NZ_CP070380.1"/>
</dbReference>
<dbReference type="EMBL" id="JAUHTC010000091">
    <property type="protein sequence ID" value="MDN4521453.1"/>
    <property type="molecule type" value="Genomic_DNA"/>
</dbReference>
<dbReference type="InterPro" id="IPR041581">
    <property type="entry name" value="Glyoxalase_6"/>
</dbReference>
<dbReference type="PANTHER" id="PTHR35908">
    <property type="entry name" value="HYPOTHETICAL FUSION PROTEIN"/>
    <property type="match status" value="1"/>
</dbReference>
<protein>
    <submittedName>
        <fullName evidence="2">VOC family protein</fullName>
    </submittedName>
</protein>
<evidence type="ECO:0000313" key="3">
    <source>
        <dbReference type="Proteomes" id="UP001172687"/>
    </source>
</evidence>
<dbReference type="Pfam" id="PF18029">
    <property type="entry name" value="Glyoxalase_6"/>
    <property type="match status" value="1"/>
</dbReference>
<reference evidence="2" key="1">
    <citation type="submission" date="2023-07" db="EMBL/GenBank/DDBJ databases">
        <title>Degradation of tert-butanol by M. austroafricanum TBA100.</title>
        <authorList>
            <person name="Helbich S."/>
            <person name="Vainshtein Y."/>
        </authorList>
    </citation>
    <scope>NUCLEOTIDE SEQUENCE</scope>
    <source>
        <strain evidence="2">TBA100</strain>
    </source>
</reference>
<evidence type="ECO:0000313" key="2">
    <source>
        <dbReference type="EMBL" id="MDN4521453.1"/>
    </source>
</evidence>
<evidence type="ECO:0000259" key="1">
    <source>
        <dbReference type="PROSITE" id="PS51819"/>
    </source>
</evidence>
<dbReference type="PROSITE" id="PS51819">
    <property type="entry name" value="VOC"/>
    <property type="match status" value="1"/>
</dbReference>
<dbReference type="SUPFAM" id="SSF54593">
    <property type="entry name" value="Glyoxalase/Bleomycin resistance protein/Dihydroxybiphenyl dioxygenase"/>
    <property type="match status" value="1"/>
</dbReference>
<proteinExistence type="predicted"/>